<keyword evidence="1" id="KW-0812">Transmembrane</keyword>
<keyword evidence="1" id="KW-1133">Transmembrane helix</keyword>
<accession>A0A914RVT5</accession>
<keyword evidence="1" id="KW-0472">Membrane</keyword>
<dbReference type="AlphaFoldDB" id="A0A914RVT5"/>
<feature type="transmembrane region" description="Helical" evidence="1">
    <location>
        <begin position="7"/>
        <end position="29"/>
    </location>
</feature>
<reference evidence="3" key="1">
    <citation type="submission" date="2022-11" db="UniProtKB">
        <authorList>
            <consortium name="WormBaseParasite"/>
        </authorList>
    </citation>
    <scope>IDENTIFICATION</scope>
</reference>
<evidence type="ECO:0000256" key="1">
    <source>
        <dbReference type="SAM" id="Phobius"/>
    </source>
</evidence>
<evidence type="ECO:0000313" key="2">
    <source>
        <dbReference type="Proteomes" id="UP000887564"/>
    </source>
</evidence>
<keyword evidence="2" id="KW-1185">Reference proteome</keyword>
<name>A0A914RVT5_PAREQ</name>
<protein>
    <submittedName>
        <fullName evidence="3">Uncharacterized protein</fullName>
    </submittedName>
</protein>
<dbReference type="WBParaSite" id="PEQ_0001033701-mRNA-1">
    <property type="protein sequence ID" value="PEQ_0001033701-mRNA-1"/>
    <property type="gene ID" value="PEQ_0001033701"/>
</dbReference>
<dbReference type="Proteomes" id="UP000887564">
    <property type="component" value="Unplaced"/>
</dbReference>
<proteinExistence type="predicted"/>
<evidence type="ECO:0000313" key="3">
    <source>
        <dbReference type="WBParaSite" id="PEQ_0001033701-mRNA-1"/>
    </source>
</evidence>
<sequence>MSTRGEIVSICVRLAAAAALSWMTVRYMVKYLDPNYSVKEEAKRKVL</sequence>
<organism evidence="2 3">
    <name type="scientific">Parascaris equorum</name>
    <name type="common">Equine roundworm</name>
    <dbReference type="NCBI Taxonomy" id="6256"/>
    <lineage>
        <taxon>Eukaryota</taxon>
        <taxon>Metazoa</taxon>
        <taxon>Ecdysozoa</taxon>
        <taxon>Nematoda</taxon>
        <taxon>Chromadorea</taxon>
        <taxon>Rhabditida</taxon>
        <taxon>Spirurina</taxon>
        <taxon>Ascaridomorpha</taxon>
        <taxon>Ascaridoidea</taxon>
        <taxon>Ascarididae</taxon>
        <taxon>Parascaris</taxon>
    </lineage>
</organism>